<dbReference type="PANTHER" id="PTHR46268">
    <property type="entry name" value="STRESS RESPONSE PROTEIN NHAX"/>
    <property type="match status" value="1"/>
</dbReference>
<organism evidence="3 4">
    <name type="scientific">Halopiger aswanensis</name>
    <dbReference type="NCBI Taxonomy" id="148449"/>
    <lineage>
        <taxon>Archaea</taxon>
        <taxon>Methanobacteriati</taxon>
        <taxon>Methanobacteriota</taxon>
        <taxon>Stenosarchaea group</taxon>
        <taxon>Halobacteria</taxon>
        <taxon>Halobacteriales</taxon>
        <taxon>Natrialbaceae</taxon>
        <taxon>Halopiger</taxon>
    </lineage>
</organism>
<proteinExistence type="inferred from homology"/>
<dbReference type="InterPro" id="IPR014729">
    <property type="entry name" value="Rossmann-like_a/b/a_fold"/>
</dbReference>
<evidence type="ECO:0000256" key="1">
    <source>
        <dbReference type="ARBA" id="ARBA00008791"/>
    </source>
</evidence>
<accession>A0A3R7HG88</accession>
<dbReference type="InterPro" id="IPR006015">
    <property type="entry name" value="Universal_stress_UspA"/>
</dbReference>
<sequence>MAPHVLVPLDGSPQSWAAFDYAASNYDAGRITVLHVVNPMEGVYGDYGGGGYYDAQAHERAVERGEELGEEARYRADDAGILATVDLETAVETGATARTILDYAAENDVDHIVMGSHGRSGAARILLGSVAETVTRRAPVPVTIVR</sequence>
<feature type="domain" description="UspA" evidence="2">
    <location>
        <begin position="2"/>
        <end position="146"/>
    </location>
</feature>
<dbReference type="CDD" id="cd00293">
    <property type="entry name" value="USP-like"/>
    <property type="match status" value="1"/>
</dbReference>
<dbReference type="SUPFAM" id="SSF52402">
    <property type="entry name" value="Adenine nucleotide alpha hydrolases-like"/>
    <property type="match status" value="1"/>
</dbReference>
<reference evidence="3 4" key="1">
    <citation type="submission" date="2018-09" db="EMBL/GenBank/DDBJ databases">
        <title>Genomic Encyclopedia of Archaeal and Bacterial Type Strains, Phase II (KMG-II): from individual species to whole genera.</title>
        <authorList>
            <person name="Goeker M."/>
        </authorList>
    </citation>
    <scope>NUCLEOTIDE SEQUENCE [LARGE SCALE GENOMIC DNA]</scope>
    <source>
        <strain evidence="3 4">DSM 13151</strain>
    </source>
</reference>
<comment type="similarity">
    <text evidence="1">Belongs to the universal stress protein A family.</text>
</comment>
<evidence type="ECO:0000313" key="4">
    <source>
        <dbReference type="Proteomes" id="UP000283805"/>
    </source>
</evidence>
<dbReference type="OrthoDB" id="105697at2157"/>
<evidence type="ECO:0000313" key="3">
    <source>
        <dbReference type="EMBL" id="RKD88960.1"/>
    </source>
</evidence>
<dbReference type="PANTHER" id="PTHR46268:SF24">
    <property type="entry name" value="UNIVERSAL STRESS PROTEIN"/>
    <property type="match status" value="1"/>
</dbReference>
<dbReference type="Pfam" id="PF00582">
    <property type="entry name" value="Usp"/>
    <property type="match status" value="1"/>
</dbReference>
<dbReference type="RefSeq" id="WP_120246134.1">
    <property type="nucleotide sequence ID" value="NZ_RAPO01000004.1"/>
</dbReference>
<dbReference type="AlphaFoldDB" id="A0A3R7HG88"/>
<gene>
    <name evidence="3" type="ORF">ATJ93_3781</name>
</gene>
<keyword evidence="4" id="KW-1185">Reference proteome</keyword>
<evidence type="ECO:0000259" key="2">
    <source>
        <dbReference type="Pfam" id="PF00582"/>
    </source>
</evidence>
<dbReference type="Proteomes" id="UP000283805">
    <property type="component" value="Unassembled WGS sequence"/>
</dbReference>
<dbReference type="Gene3D" id="3.40.50.620">
    <property type="entry name" value="HUPs"/>
    <property type="match status" value="1"/>
</dbReference>
<comment type="caution">
    <text evidence="3">The sequence shown here is derived from an EMBL/GenBank/DDBJ whole genome shotgun (WGS) entry which is preliminary data.</text>
</comment>
<dbReference type="EMBL" id="RAPO01000004">
    <property type="protein sequence ID" value="RKD88960.1"/>
    <property type="molecule type" value="Genomic_DNA"/>
</dbReference>
<dbReference type="InterPro" id="IPR006016">
    <property type="entry name" value="UspA"/>
</dbReference>
<name>A0A3R7HG88_9EURY</name>
<dbReference type="PRINTS" id="PR01438">
    <property type="entry name" value="UNVRSLSTRESS"/>
</dbReference>
<protein>
    <submittedName>
        <fullName evidence="3">Nucleotide-binding universal stress UspA family protein</fullName>
    </submittedName>
</protein>